<feature type="region of interest" description="Disordered" evidence="1">
    <location>
        <begin position="162"/>
        <end position="185"/>
    </location>
</feature>
<reference evidence="2" key="1">
    <citation type="submission" date="2023-03" db="EMBL/GenBank/DDBJ databases">
        <title>Massive genome expansion in bonnet fungi (Mycena s.s.) driven by repeated elements and novel gene families across ecological guilds.</title>
        <authorList>
            <consortium name="Lawrence Berkeley National Laboratory"/>
            <person name="Harder C.B."/>
            <person name="Miyauchi S."/>
            <person name="Viragh M."/>
            <person name="Kuo A."/>
            <person name="Thoen E."/>
            <person name="Andreopoulos B."/>
            <person name="Lu D."/>
            <person name="Skrede I."/>
            <person name="Drula E."/>
            <person name="Henrissat B."/>
            <person name="Morin E."/>
            <person name="Kohler A."/>
            <person name="Barry K."/>
            <person name="LaButti K."/>
            <person name="Morin E."/>
            <person name="Salamov A."/>
            <person name="Lipzen A."/>
            <person name="Mereny Z."/>
            <person name="Hegedus B."/>
            <person name="Baldrian P."/>
            <person name="Stursova M."/>
            <person name="Weitz H."/>
            <person name="Taylor A."/>
            <person name="Grigoriev I.V."/>
            <person name="Nagy L.G."/>
            <person name="Martin F."/>
            <person name="Kauserud H."/>
        </authorList>
    </citation>
    <scope>NUCLEOTIDE SEQUENCE</scope>
    <source>
        <strain evidence="2">CBHHK173m</strain>
    </source>
</reference>
<proteinExistence type="predicted"/>
<accession>A0AAD6TYE5</accession>
<gene>
    <name evidence="2" type="ORF">B0H15DRAFT_954460</name>
</gene>
<protein>
    <submittedName>
        <fullName evidence="2">Uncharacterized protein</fullName>
    </submittedName>
</protein>
<evidence type="ECO:0000256" key="1">
    <source>
        <dbReference type="SAM" id="MobiDB-lite"/>
    </source>
</evidence>
<dbReference type="EMBL" id="JARJCN010000065">
    <property type="protein sequence ID" value="KAJ7078562.1"/>
    <property type="molecule type" value="Genomic_DNA"/>
</dbReference>
<organism evidence="2 3">
    <name type="scientific">Mycena belliarum</name>
    <dbReference type="NCBI Taxonomy" id="1033014"/>
    <lineage>
        <taxon>Eukaryota</taxon>
        <taxon>Fungi</taxon>
        <taxon>Dikarya</taxon>
        <taxon>Basidiomycota</taxon>
        <taxon>Agaricomycotina</taxon>
        <taxon>Agaricomycetes</taxon>
        <taxon>Agaricomycetidae</taxon>
        <taxon>Agaricales</taxon>
        <taxon>Marasmiineae</taxon>
        <taxon>Mycenaceae</taxon>
        <taxon>Mycena</taxon>
    </lineage>
</organism>
<keyword evidence="3" id="KW-1185">Reference proteome</keyword>
<name>A0AAD6TYE5_9AGAR</name>
<comment type="caution">
    <text evidence="2">The sequence shown here is derived from an EMBL/GenBank/DDBJ whole genome shotgun (WGS) entry which is preliminary data.</text>
</comment>
<sequence>MLISPDRGARAPRMTAGCIAGHLAADTRDTRPTFPAINDLKNLPRTKRPLPSHHPPIPITAPHPIPQHSPRPRPRQVRFFLTSPHPRIVPSLHPYPYLPGPRRGAARAPHDRGLHRYRGAAVVRDARNHGKATPPARRCLPVSTSRMLYHYARSPWAIAPIPCPALPRPDPRSQPRAAVKSRQVP</sequence>
<dbReference type="AlphaFoldDB" id="A0AAD6TYE5"/>
<dbReference type="Proteomes" id="UP001222325">
    <property type="component" value="Unassembled WGS sequence"/>
</dbReference>
<evidence type="ECO:0000313" key="2">
    <source>
        <dbReference type="EMBL" id="KAJ7078562.1"/>
    </source>
</evidence>
<evidence type="ECO:0000313" key="3">
    <source>
        <dbReference type="Proteomes" id="UP001222325"/>
    </source>
</evidence>
<feature type="region of interest" description="Disordered" evidence="1">
    <location>
        <begin position="30"/>
        <end position="55"/>
    </location>
</feature>